<dbReference type="PANTHER" id="PTHR30061:SF50">
    <property type="entry name" value="MALTOSE_MALTODEXTRIN-BINDING PERIPLASMIC PROTEIN"/>
    <property type="match status" value="1"/>
</dbReference>
<evidence type="ECO:0000313" key="5">
    <source>
        <dbReference type="EMBL" id="RJG24933.1"/>
    </source>
</evidence>
<dbReference type="EMBL" id="QYZD01000005">
    <property type="protein sequence ID" value="RJG24933.1"/>
    <property type="molecule type" value="Genomic_DNA"/>
</dbReference>
<dbReference type="GO" id="GO:0015768">
    <property type="term" value="P:maltose transport"/>
    <property type="evidence" value="ECO:0007669"/>
    <property type="project" value="TreeGrafter"/>
</dbReference>
<dbReference type="Proteomes" id="UP000266177">
    <property type="component" value="Unassembled WGS sequence"/>
</dbReference>
<dbReference type="Pfam" id="PF13416">
    <property type="entry name" value="SBP_bac_8"/>
    <property type="match status" value="1"/>
</dbReference>
<comment type="similarity">
    <text evidence="1">Belongs to the bacterial solute-binding protein 1 family.</text>
</comment>
<reference evidence="5 6" key="1">
    <citation type="submission" date="2018-09" db="EMBL/GenBank/DDBJ databases">
        <title>Paenibacillus SK2017-BO5.</title>
        <authorList>
            <person name="Piskunova J.V."/>
            <person name="Dubiley S.A."/>
            <person name="Severinov K.V."/>
        </authorList>
    </citation>
    <scope>NUCLEOTIDE SEQUENCE [LARGE SCALE GENOMIC DNA]</scope>
    <source>
        <strain evidence="5 6">BO5</strain>
    </source>
</reference>
<comment type="caution">
    <text evidence="5">The sequence shown here is derived from an EMBL/GenBank/DDBJ whole genome shotgun (WGS) entry which is preliminary data.</text>
</comment>
<name>A0A3A3GKB2_PANTH</name>
<dbReference type="RefSeq" id="WP_119792748.1">
    <property type="nucleotide sequence ID" value="NZ_QYZD01000005.1"/>
</dbReference>
<protein>
    <submittedName>
        <fullName evidence="5">Carbohydrate ABC transporter substrate-binding protein</fullName>
    </submittedName>
</protein>
<dbReference type="PROSITE" id="PS51257">
    <property type="entry name" value="PROKAR_LIPOPROTEIN"/>
    <property type="match status" value="1"/>
</dbReference>
<dbReference type="SUPFAM" id="SSF53850">
    <property type="entry name" value="Periplasmic binding protein-like II"/>
    <property type="match status" value="1"/>
</dbReference>
<dbReference type="GO" id="GO:0055052">
    <property type="term" value="C:ATP-binding cassette (ABC) transporter complex, substrate-binding subunit-containing"/>
    <property type="evidence" value="ECO:0007669"/>
    <property type="project" value="TreeGrafter"/>
</dbReference>
<evidence type="ECO:0000256" key="3">
    <source>
        <dbReference type="ARBA" id="ARBA00022729"/>
    </source>
</evidence>
<evidence type="ECO:0000256" key="2">
    <source>
        <dbReference type="ARBA" id="ARBA00022448"/>
    </source>
</evidence>
<organism evidence="5 6">
    <name type="scientific">Paenibacillus thiaminolyticus</name>
    <name type="common">Bacillus thiaminolyticus</name>
    <dbReference type="NCBI Taxonomy" id="49283"/>
    <lineage>
        <taxon>Bacteria</taxon>
        <taxon>Bacillati</taxon>
        <taxon>Bacillota</taxon>
        <taxon>Bacilli</taxon>
        <taxon>Bacillales</taxon>
        <taxon>Paenibacillaceae</taxon>
        <taxon>Paenibacillus</taxon>
    </lineage>
</organism>
<dbReference type="InterPro" id="IPR006059">
    <property type="entry name" value="SBP"/>
</dbReference>
<dbReference type="PANTHER" id="PTHR30061">
    <property type="entry name" value="MALTOSE-BINDING PERIPLASMIC PROTEIN"/>
    <property type="match status" value="1"/>
</dbReference>
<evidence type="ECO:0000256" key="4">
    <source>
        <dbReference type="SAM" id="SignalP"/>
    </source>
</evidence>
<keyword evidence="3 4" id="KW-0732">Signal</keyword>
<dbReference type="OrthoDB" id="9763054at2"/>
<dbReference type="Gene3D" id="3.40.190.10">
    <property type="entry name" value="Periplasmic binding protein-like II"/>
    <property type="match status" value="2"/>
</dbReference>
<keyword evidence="2" id="KW-0813">Transport</keyword>
<proteinExistence type="inferred from homology"/>
<dbReference type="GO" id="GO:1901982">
    <property type="term" value="F:maltose binding"/>
    <property type="evidence" value="ECO:0007669"/>
    <property type="project" value="TreeGrafter"/>
</dbReference>
<sequence>MSKRKYITRTLSLLTVLAVITALVGCGSGTDSKNANPSTDSSGQEKLTKITIFQSKVEIAEQLEKLAQKYTEETGNEAEVWGAAGDNYTTQLQAKLTSNQGPSIFSIGPGTEAEKFKSYFYDMSNEGYAKNVAPNMALEVDGKVTGMPYGVEGYGLVYNKDLVNPSEVTDLDSFTKTLEKFKNENINGLALSQEAYFLIGHIINTPFALQADPLDYINKLNNGEVKMADTKEFQEFAKFMDAIKTYAKNPMEIKYDTQMGDFATGKTAMVHQGNWSFSMLKDFGDFGSNIGMMPLPIDGNKKLTVGVASYWVVNGTADEDEITAANAFLDWLFNSETGKKTIVDEFQFIPAMTNIEAGNMDPLSQAVYEATQSGETLMTPHTYFPAGIITNDLTPVAQEFFLTKEMTGEQFLKKLDEVWAKAAK</sequence>
<gene>
    <name evidence="5" type="ORF">DQX05_08815</name>
</gene>
<accession>A0A3A3GKB2</accession>
<dbReference type="GO" id="GO:0042956">
    <property type="term" value="P:maltodextrin transmembrane transport"/>
    <property type="evidence" value="ECO:0007669"/>
    <property type="project" value="TreeGrafter"/>
</dbReference>
<feature type="signal peptide" evidence="4">
    <location>
        <begin position="1"/>
        <end position="24"/>
    </location>
</feature>
<evidence type="ECO:0000313" key="6">
    <source>
        <dbReference type="Proteomes" id="UP000266177"/>
    </source>
</evidence>
<feature type="chain" id="PRO_5039324543" evidence="4">
    <location>
        <begin position="25"/>
        <end position="424"/>
    </location>
</feature>
<dbReference type="AlphaFoldDB" id="A0A3A3GKB2"/>
<evidence type="ECO:0000256" key="1">
    <source>
        <dbReference type="ARBA" id="ARBA00008520"/>
    </source>
</evidence>